<evidence type="ECO:0000256" key="3">
    <source>
        <dbReference type="ARBA" id="ARBA00023125"/>
    </source>
</evidence>
<dbReference type="InterPro" id="IPR039420">
    <property type="entry name" value="WalR-like"/>
</dbReference>
<dbReference type="PRINTS" id="PR00038">
    <property type="entry name" value="HTHLUXR"/>
</dbReference>
<keyword evidence="4" id="KW-0804">Transcription</keyword>
<dbReference type="RefSeq" id="WP_285455400.1">
    <property type="nucleotide sequence ID" value="NZ_CP127173.1"/>
</dbReference>
<feature type="modified residue" description="4-aspartylphosphate" evidence="5">
    <location>
        <position position="58"/>
    </location>
</feature>
<sequence>MTGPAIRVIVADDQQIMREGLVALLDLMDGIEVIGNVGNGEEALRVIAQDPPDAVLMDLRMPVLDGIETTRRIAAEHPGVAVLVLTTYVDDESIAAALHAGAKGYVTKDAGREQIAAALRAAAAGQITFDAAVSQRLVAAFNHTGEPAAAPPPARAVIPGLTTRESEVLSLIARGLSNAEIAAAMLIGEATVKTHANNVFMKIGVRNRSEAVRYVYQHGLAD</sequence>
<dbReference type="EMBL" id="CP127173">
    <property type="protein sequence ID" value="WIV58075.1"/>
    <property type="molecule type" value="Genomic_DNA"/>
</dbReference>
<dbReference type="InterPro" id="IPR011006">
    <property type="entry name" value="CheY-like_superfamily"/>
</dbReference>
<feature type="domain" description="Response regulatory" evidence="7">
    <location>
        <begin position="7"/>
        <end position="123"/>
    </location>
</feature>
<evidence type="ECO:0000259" key="6">
    <source>
        <dbReference type="PROSITE" id="PS50043"/>
    </source>
</evidence>
<evidence type="ECO:0000313" key="9">
    <source>
        <dbReference type="Proteomes" id="UP001227101"/>
    </source>
</evidence>
<protein>
    <submittedName>
        <fullName evidence="8">Response regulator transcription factor</fullName>
    </submittedName>
</protein>
<feature type="domain" description="HTH luxR-type" evidence="6">
    <location>
        <begin position="154"/>
        <end position="219"/>
    </location>
</feature>
<dbReference type="PROSITE" id="PS50110">
    <property type="entry name" value="RESPONSE_REGULATORY"/>
    <property type="match status" value="1"/>
</dbReference>
<dbReference type="PROSITE" id="PS00622">
    <property type="entry name" value="HTH_LUXR_1"/>
    <property type="match status" value="1"/>
</dbReference>
<dbReference type="PROSITE" id="PS50043">
    <property type="entry name" value="HTH_LUXR_2"/>
    <property type="match status" value="1"/>
</dbReference>
<accession>A0ABY8XRE9</accession>
<keyword evidence="9" id="KW-1185">Reference proteome</keyword>
<dbReference type="PANTHER" id="PTHR43214">
    <property type="entry name" value="TWO-COMPONENT RESPONSE REGULATOR"/>
    <property type="match status" value="1"/>
</dbReference>
<name>A0ABY8XRE9_9PSEU</name>
<evidence type="ECO:0000313" key="8">
    <source>
        <dbReference type="EMBL" id="WIV58075.1"/>
    </source>
</evidence>
<organism evidence="8 9">
    <name type="scientific">Amycolatopsis nalaikhensis</name>
    <dbReference type="NCBI Taxonomy" id="715472"/>
    <lineage>
        <taxon>Bacteria</taxon>
        <taxon>Bacillati</taxon>
        <taxon>Actinomycetota</taxon>
        <taxon>Actinomycetes</taxon>
        <taxon>Pseudonocardiales</taxon>
        <taxon>Pseudonocardiaceae</taxon>
        <taxon>Amycolatopsis</taxon>
    </lineage>
</organism>
<keyword evidence="2" id="KW-0805">Transcription regulation</keyword>
<evidence type="ECO:0000256" key="2">
    <source>
        <dbReference type="ARBA" id="ARBA00023015"/>
    </source>
</evidence>
<evidence type="ECO:0000259" key="7">
    <source>
        <dbReference type="PROSITE" id="PS50110"/>
    </source>
</evidence>
<dbReference type="InterPro" id="IPR001789">
    <property type="entry name" value="Sig_transdc_resp-reg_receiver"/>
</dbReference>
<evidence type="ECO:0000256" key="5">
    <source>
        <dbReference type="PROSITE-ProRule" id="PRU00169"/>
    </source>
</evidence>
<dbReference type="SUPFAM" id="SSF52172">
    <property type="entry name" value="CheY-like"/>
    <property type="match status" value="1"/>
</dbReference>
<gene>
    <name evidence="8" type="ORF">QP939_05230</name>
</gene>
<dbReference type="SMART" id="SM00448">
    <property type="entry name" value="REC"/>
    <property type="match status" value="1"/>
</dbReference>
<evidence type="ECO:0000256" key="1">
    <source>
        <dbReference type="ARBA" id="ARBA00022553"/>
    </source>
</evidence>
<dbReference type="SMART" id="SM00421">
    <property type="entry name" value="HTH_LUXR"/>
    <property type="match status" value="1"/>
</dbReference>
<dbReference type="Pfam" id="PF00072">
    <property type="entry name" value="Response_reg"/>
    <property type="match status" value="1"/>
</dbReference>
<dbReference type="InterPro" id="IPR058245">
    <property type="entry name" value="NreC/VraR/RcsB-like_REC"/>
</dbReference>
<dbReference type="Pfam" id="PF00196">
    <property type="entry name" value="GerE"/>
    <property type="match status" value="1"/>
</dbReference>
<proteinExistence type="predicted"/>
<dbReference type="Proteomes" id="UP001227101">
    <property type="component" value="Chromosome"/>
</dbReference>
<reference evidence="8 9" key="1">
    <citation type="submission" date="2023-06" db="EMBL/GenBank/DDBJ databases">
        <authorList>
            <person name="Oyuntsetseg B."/>
            <person name="Kim S.B."/>
        </authorList>
    </citation>
    <scope>NUCLEOTIDE SEQUENCE [LARGE SCALE GENOMIC DNA]</scope>
    <source>
        <strain evidence="8 9">2-2</strain>
    </source>
</reference>
<dbReference type="CDD" id="cd17535">
    <property type="entry name" value="REC_NarL-like"/>
    <property type="match status" value="1"/>
</dbReference>
<dbReference type="PANTHER" id="PTHR43214:SF24">
    <property type="entry name" value="TRANSCRIPTIONAL REGULATORY PROTEIN NARL-RELATED"/>
    <property type="match status" value="1"/>
</dbReference>
<dbReference type="CDD" id="cd06170">
    <property type="entry name" value="LuxR_C_like"/>
    <property type="match status" value="1"/>
</dbReference>
<keyword evidence="1 5" id="KW-0597">Phosphoprotein</keyword>
<evidence type="ECO:0000256" key="4">
    <source>
        <dbReference type="ARBA" id="ARBA00023163"/>
    </source>
</evidence>
<dbReference type="InterPro" id="IPR000792">
    <property type="entry name" value="Tscrpt_reg_LuxR_C"/>
</dbReference>
<keyword evidence="3" id="KW-0238">DNA-binding</keyword>
<dbReference type="Gene3D" id="3.40.50.2300">
    <property type="match status" value="1"/>
</dbReference>